<feature type="transmembrane region" description="Helical" evidence="7">
    <location>
        <begin position="150"/>
        <end position="167"/>
    </location>
</feature>
<dbReference type="Pfam" id="PF05977">
    <property type="entry name" value="MFS_3"/>
    <property type="match status" value="1"/>
</dbReference>
<dbReference type="EMBL" id="BAAAVI010000044">
    <property type="protein sequence ID" value="GAA2889755.1"/>
    <property type="molecule type" value="Genomic_DNA"/>
</dbReference>
<dbReference type="RefSeq" id="WP_344977328.1">
    <property type="nucleotide sequence ID" value="NZ_BAAAVI010000044.1"/>
</dbReference>
<feature type="transmembrane region" description="Helical" evidence="7">
    <location>
        <begin position="287"/>
        <end position="306"/>
    </location>
</feature>
<evidence type="ECO:0000313" key="10">
    <source>
        <dbReference type="Proteomes" id="UP001500831"/>
    </source>
</evidence>
<feature type="domain" description="Major facilitator superfamily (MFS) profile" evidence="8">
    <location>
        <begin position="1"/>
        <end position="197"/>
    </location>
</feature>
<feature type="transmembrane region" description="Helical" evidence="7">
    <location>
        <begin position="49"/>
        <end position="69"/>
    </location>
</feature>
<feature type="domain" description="Major facilitator superfamily (MFS) profile" evidence="8">
    <location>
        <begin position="245"/>
        <end position="436"/>
    </location>
</feature>
<evidence type="ECO:0000256" key="6">
    <source>
        <dbReference type="ARBA" id="ARBA00023136"/>
    </source>
</evidence>
<keyword evidence="10" id="KW-1185">Reference proteome</keyword>
<dbReference type="PANTHER" id="PTHR23513">
    <property type="entry name" value="INTEGRAL MEMBRANE EFFLUX PROTEIN-RELATED"/>
    <property type="match status" value="1"/>
</dbReference>
<evidence type="ECO:0000256" key="5">
    <source>
        <dbReference type="ARBA" id="ARBA00022989"/>
    </source>
</evidence>
<keyword evidence="6 7" id="KW-0472">Membrane</keyword>
<dbReference type="InterPro" id="IPR020846">
    <property type="entry name" value="MFS_dom"/>
</dbReference>
<evidence type="ECO:0000256" key="2">
    <source>
        <dbReference type="ARBA" id="ARBA00022448"/>
    </source>
</evidence>
<evidence type="ECO:0000313" key="9">
    <source>
        <dbReference type="EMBL" id="GAA2889755.1"/>
    </source>
</evidence>
<accession>A0ABN3W2S6</accession>
<feature type="transmembrane region" description="Helical" evidence="7">
    <location>
        <begin position="336"/>
        <end position="353"/>
    </location>
</feature>
<evidence type="ECO:0000256" key="7">
    <source>
        <dbReference type="SAM" id="Phobius"/>
    </source>
</evidence>
<keyword evidence="5 7" id="KW-1133">Transmembrane helix</keyword>
<feature type="transmembrane region" description="Helical" evidence="7">
    <location>
        <begin position="246"/>
        <end position="267"/>
    </location>
</feature>
<dbReference type="PROSITE" id="PS50850">
    <property type="entry name" value="MFS"/>
    <property type="match status" value="2"/>
</dbReference>
<keyword evidence="3" id="KW-1003">Cell membrane</keyword>
<comment type="caution">
    <text evidence="9">The sequence shown here is derived from an EMBL/GenBank/DDBJ whole genome shotgun (WGS) entry which is preliminary data.</text>
</comment>
<keyword evidence="2" id="KW-0813">Transport</keyword>
<feature type="transmembrane region" description="Helical" evidence="7">
    <location>
        <begin position="20"/>
        <end position="43"/>
    </location>
</feature>
<comment type="subcellular location">
    <subcellularLocation>
        <location evidence="1">Cell inner membrane</location>
        <topology evidence="1">Multi-pass membrane protein</topology>
    </subcellularLocation>
</comment>
<dbReference type="InterPro" id="IPR010290">
    <property type="entry name" value="TM_effector"/>
</dbReference>
<evidence type="ECO:0000256" key="1">
    <source>
        <dbReference type="ARBA" id="ARBA00004429"/>
    </source>
</evidence>
<dbReference type="InterPro" id="IPR036259">
    <property type="entry name" value="MFS_trans_sf"/>
</dbReference>
<evidence type="ECO:0000256" key="4">
    <source>
        <dbReference type="ARBA" id="ARBA00022692"/>
    </source>
</evidence>
<name>A0ABN3W2S6_9ACTN</name>
<gene>
    <name evidence="9" type="ORF">GCM10010517_53930</name>
</gene>
<feature type="transmembrane region" description="Helical" evidence="7">
    <location>
        <begin position="403"/>
        <end position="423"/>
    </location>
</feature>
<keyword evidence="4 7" id="KW-0812">Transmembrane</keyword>
<proteinExistence type="predicted"/>
<evidence type="ECO:0000259" key="8">
    <source>
        <dbReference type="PROSITE" id="PS50850"/>
    </source>
</evidence>
<dbReference type="SUPFAM" id="SSF103473">
    <property type="entry name" value="MFS general substrate transporter"/>
    <property type="match status" value="1"/>
</dbReference>
<evidence type="ECO:0000256" key="3">
    <source>
        <dbReference type="ARBA" id="ARBA00022475"/>
    </source>
</evidence>
<feature type="transmembrane region" description="Helical" evidence="7">
    <location>
        <begin position="313"/>
        <end position="330"/>
    </location>
</feature>
<organism evidence="9 10">
    <name type="scientific">Streptosporangium fragile</name>
    <dbReference type="NCBI Taxonomy" id="46186"/>
    <lineage>
        <taxon>Bacteria</taxon>
        <taxon>Bacillati</taxon>
        <taxon>Actinomycetota</taxon>
        <taxon>Actinomycetes</taxon>
        <taxon>Streptosporangiales</taxon>
        <taxon>Streptosporangiaceae</taxon>
        <taxon>Streptosporangium</taxon>
    </lineage>
</organism>
<sequence length="436" mass="44918">MGTYTLDRRPLAIPAYRRLWVASATCAVGGSFSVVTVPTQLFTLTGSSAAVGAAAAVSFGALVVASLWAGTLADLMDRRRLLLAAHCGLALTYAMLWAQASLGSRSVAVLLALVACQGLTFGAIMVTMGATVPRLVPVDLLPAANGLSSLVRYTGSIMGPILAGLLIPVVGLGTLYLLDAVALLTVVWAVAKLPPILPGPYPVPRDGSPDAISKALSDAAAAQYERHRSALGQVLTGFRCLLTNRVLVAVLAVDLAAMVFGMPVALLPELAQRTYGGPAGGGLELGLLYAAYPAGVFAAGLMSGTFTRARRHGALMASAAAAWGGTVVILGLAPRLWLALAALMLGGAANFVLSTFRNAISQAYTDDAMRGRIQGALTVVLLGGPQLANLLHGMAAEVYGPQVTIGIGGLLTVITVAMIVRMAPQLWHYAAPRTDR</sequence>
<feature type="transmembrane region" description="Helical" evidence="7">
    <location>
        <begin position="106"/>
        <end position="129"/>
    </location>
</feature>
<feature type="transmembrane region" description="Helical" evidence="7">
    <location>
        <begin position="373"/>
        <end position="391"/>
    </location>
</feature>
<reference evidence="9 10" key="1">
    <citation type="journal article" date="2019" name="Int. J. Syst. Evol. Microbiol.">
        <title>The Global Catalogue of Microorganisms (GCM) 10K type strain sequencing project: providing services to taxonomists for standard genome sequencing and annotation.</title>
        <authorList>
            <consortium name="The Broad Institute Genomics Platform"/>
            <consortium name="The Broad Institute Genome Sequencing Center for Infectious Disease"/>
            <person name="Wu L."/>
            <person name="Ma J."/>
        </authorList>
    </citation>
    <scope>NUCLEOTIDE SEQUENCE [LARGE SCALE GENOMIC DNA]</scope>
    <source>
        <strain evidence="9 10">JCM 6242</strain>
    </source>
</reference>
<dbReference type="CDD" id="cd06173">
    <property type="entry name" value="MFS_MefA_like"/>
    <property type="match status" value="1"/>
</dbReference>
<protein>
    <submittedName>
        <fullName evidence="9">MFS transporter</fullName>
    </submittedName>
</protein>
<dbReference type="PANTHER" id="PTHR23513:SF9">
    <property type="entry name" value="ENTEROBACTIN EXPORTER ENTS"/>
    <property type="match status" value="1"/>
</dbReference>
<feature type="transmembrane region" description="Helical" evidence="7">
    <location>
        <begin position="81"/>
        <end position="100"/>
    </location>
</feature>
<dbReference type="Proteomes" id="UP001500831">
    <property type="component" value="Unassembled WGS sequence"/>
</dbReference>
<dbReference type="Gene3D" id="1.20.1250.20">
    <property type="entry name" value="MFS general substrate transporter like domains"/>
    <property type="match status" value="1"/>
</dbReference>